<dbReference type="EMBL" id="FR824081">
    <property type="protein sequence ID" value="CCA17496.1"/>
    <property type="molecule type" value="Genomic_DNA"/>
</dbReference>
<reference evidence="1" key="1">
    <citation type="journal article" date="2011" name="PLoS Biol.">
        <title>Gene gain and loss during evolution of obligate parasitism in the white rust pathogen of Arabidopsis thaliana.</title>
        <authorList>
            <person name="Kemen E."/>
            <person name="Gardiner A."/>
            <person name="Schultz-Larsen T."/>
            <person name="Kemen A.C."/>
            <person name="Balmuth A.L."/>
            <person name="Robert-Seilaniantz A."/>
            <person name="Bailey K."/>
            <person name="Holub E."/>
            <person name="Studholme D.J."/>
            <person name="Maclean D."/>
            <person name="Jones J.D."/>
        </authorList>
    </citation>
    <scope>NUCLEOTIDE SEQUENCE</scope>
</reference>
<sequence length="1065" mass="121029">MREMPHSINGDLDLIRTLLIDKQGHVEEAARLEQLCLLMRVEISRDDILLWPELMLNMPPTQEHDQCIYADVEAHTSFPSLLDEFLHYLISRCFSGVPAQIARLATTHTQDSYLRADDSLSLSQELLNAFCQRMERVVILRAFSFIAGHIQVPQVRQKVFLLGFEVVNSVEHKAYSQSLAEALSNFLLLSASDIWSAIRKDAARQIVTLSESKTPFYTAKDVDKLLSGLLSMASAPEESCEAKKTAWRSKHGALMMLCNLLRCIRVTELSVQNQIGAMKVCQSIKGKNAAVRHTHLLYSFGSNIFFPRHLPSSLIVLGKKVLYRCLLHEQQDVREQAANALSLYIKLCDDTTRVITFQELVSKLHIMNTDKLNEATLVDQPTQNVSLSYRDLSDQIVPKLLDCHVAEGYLNALVQVIPSLTCEFLLRHWDFINSTLDRYVMHVASSVRQKASLIIDALIHKAVKEIDTPDDKIIDGPALALTLLIQILTTLKDGNAQPFQDSCSWQGKEGRLLCIEVITNILGRDLLLGVEYPNSNLLATPHEKCPHRWNKAGRLRPLYADQDLKLWQWAHEEPHYATWLISDRKECIEWQQNHIAHRNTDNGRRLTIVDLLNLHLKQEGFETDACYKPFWRKVFTGFLHQTMCCCDFKQFELQRMIKQTLGGLVRMLLWLELCDEPNKDDGCCIDLLKEELLASGNQQMIRWVVRFLCFHIRYLQEHLATEDQDEATTTHIITHLISKANALVNELTTTITNVDLFDSSSSTDSEAWVMALQALIAAFIVLPKQQIHESLFVLVQQALDIISICQTCDLALKGEFGPHCKTISLSIQCNQSSLDRISSISLVRMIPSFVIAYTGKVPEVGAELSSERPWRLLRIISSWLLSDDSLRWITISRTDAHWYLLEGLQMLFVPPHLEEKHQDFMQCCLTVTEEFCKNSRNLNTIAVHQLCKICETIWTYQNCSVQSRVLSILVSIWLHTERNRTGGESSVWADWDEEEAGTVTNTDTKVSMPGDKEVLNATFESIRALGHEHLAQLLSNMQESLTQDFTKTCLGMPADGDGIDEVSLL</sequence>
<gene>
    <name evidence="1" type="primary">AlNc14C36G3165</name>
    <name evidence="1" type="ORF">ALNC14_036390</name>
</gene>
<name>F0W8N9_9STRA</name>
<reference evidence="1" key="2">
    <citation type="submission" date="2011-02" db="EMBL/GenBank/DDBJ databases">
        <authorList>
            <person name="MacLean D."/>
        </authorList>
    </citation>
    <scope>NUCLEOTIDE SEQUENCE</scope>
</reference>
<dbReference type="InterPro" id="IPR016024">
    <property type="entry name" value="ARM-type_fold"/>
</dbReference>
<dbReference type="AlphaFoldDB" id="F0W8N9"/>
<proteinExistence type="predicted"/>
<evidence type="ECO:0000313" key="1">
    <source>
        <dbReference type="EMBL" id="CCA17496.1"/>
    </source>
</evidence>
<accession>F0W8N9</accession>
<protein>
    <submittedName>
        <fullName evidence="1">Uncharacterized protein AlNc14C36G3165</fullName>
    </submittedName>
</protein>
<dbReference type="HOGENOM" id="CLU_294498_0_0_1"/>
<organism evidence="1">
    <name type="scientific">Albugo laibachii Nc14</name>
    <dbReference type="NCBI Taxonomy" id="890382"/>
    <lineage>
        <taxon>Eukaryota</taxon>
        <taxon>Sar</taxon>
        <taxon>Stramenopiles</taxon>
        <taxon>Oomycota</taxon>
        <taxon>Peronosporomycetes</taxon>
        <taxon>Albuginales</taxon>
        <taxon>Albuginaceae</taxon>
        <taxon>Albugo</taxon>
    </lineage>
</organism>
<dbReference type="SUPFAM" id="SSF48371">
    <property type="entry name" value="ARM repeat"/>
    <property type="match status" value="1"/>
</dbReference>